<accession>A0A417XX24</accession>
<dbReference type="Pfam" id="PF00441">
    <property type="entry name" value="Acyl-CoA_dh_1"/>
    <property type="match status" value="1"/>
</dbReference>
<dbReference type="Proteomes" id="UP000283644">
    <property type="component" value="Unassembled WGS sequence"/>
</dbReference>
<dbReference type="InterPro" id="IPR009100">
    <property type="entry name" value="AcylCoA_DH/oxidase_NM_dom_sf"/>
</dbReference>
<dbReference type="GO" id="GO:0003995">
    <property type="term" value="F:acyl-CoA dehydrogenase activity"/>
    <property type="evidence" value="ECO:0007669"/>
    <property type="project" value="TreeGrafter"/>
</dbReference>
<gene>
    <name evidence="10" type="ORF">D0Z08_21835</name>
</gene>
<dbReference type="InterPro" id="IPR006091">
    <property type="entry name" value="Acyl-CoA_Oxase/DH_mid-dom"/>
</dbReference>
<dbReference type="PANTHER" id="PTHR43884:SF12">
    <property type="entry name" value="ISOVALERYL-COA DEHYDROGENASE, MITOCHONDRIAL-RELATED"/>
    <property type="match status" value="1"/>
</dbReference>
<evidence type="ECO:0000256" key="4">
    <source>
        <dbReference type="ARBA" id="ARBA00022827"/>
    </source>
</evidence>
<evidence type="ECO:0000313" key="10">
    <source>
        <dbReference type="EMBL" id="RHW25074.1"/>
    </source>
</evidence>
<evidence type="ECO:0000256" key="6">
    <source>
        <dbReference type="RuleBase" id="RU362125"/>
    </source>
</evidence>
<dbReference type="OrthoDB" id="8876745at2"/>
<organism evidence="10 11">
    <name type="scientific">Nocardioides immobilis</name>
    <dbReference type="NCBI Taxonomy" id="2049295"/>
    <lineage>
        <taxon>Bacteria</taxon>
        <taxon>Bacillati</taxon>
        <taxon>Actinomycetota</taxon>
        <taxon>Actinomycetes</taxon>
        <taxon>Propionibacteriales</taxon>
        <taxon>Nocardioidaceae</taxon>
        <taxon>Nocardioides</taxon>
    </lineage>
</organism>
<name>A0A417XX24_9ACTN</name>
<dbReference type="Pfam" id="PF02770">
    <property type="entry name" value="Acyl-CoA_dh_M"/>
    <property type="match status" value="1"/>
</dbReference>
<dbReference type="SUPFAM" id="SSF47203">
    <property type="entry name" value="Acyl-CoA dehydrogenase C-terminal domain-like"/>
    <property type="match status" value="1"/>
</dbReference>
<keyword evidence="11" id="KW-1185">Reference proteome</keyword>
<comment type="caution">
    <text evidence="10">The sequence shown here is derived from an EMBL/GenBank/DDBJ whole genome shotgun (WGS) entry which is preliminary data.</text>
</comment>
<dbReference type="InterPro" id="IPR036250">
    <property type="entry name" value="AcylCo_DH-like_C"/>
</dbReference>
<evidence type="ECO:0000256" key="2">
    <source>
        <dbReference type="ARBA" id="ARBA00009347"/>
    </source>
</evidence>
<dbReference type="SUPFAM" id="SSF56645">
    <property type="entry name" value="Acyl-CoA dehydrogenase NM domain-like"/>
    <property type="match status" value="1"/>
</dbReference>
<dbReference type="Gene3D" id="1.10.540.10">
    <property type="entry name" value="Acyl-CoA dehydrogenase/oxidase, N-terminal domain"/>
    <property type="match status" value="1"/>
</dbReference>
<dbReference type="PANTHER" id="PTHR43884">
    <property type="entry name" value="ACYL-COA DEHYDROGENASE"/>
    <property type="match status" value="1"/>
</dbReference>
<evidence type="ECO:0000259" key="8">
    <source>
        <dbReference type="Pfam" id="PF02770"/>
    </source>
</evidence>
<keyword evidence="4 6" id="KW-0274">FAD</keyword>
<feature type="domain" description="Acyl-CoA dehydrogenase/oxidase N-terminal" evidence="9">
    <location>
        <begin position="23"/>
        <end position="134"/>
    </location>
</feature>
<dbReference type="InterPro" id="IPR013786">
    <property type="entry name" value="AcylCoA_DH/ox_N"/>
</dbReference>
<dbReference type="Pfam" id="PF02771">
    <property type="entry name" value="Acyl-CoA_dh_N"/>
    <property type="match status" value="1"/>
</dbReference>
<evidence type="ECO:0000256" key="1">
    <source>
        <dbReference type="ARBA" id="ARBA00001974"/>
    </source>
</evidence>
<comment type="similarity">
    <text evidence="2 6">Belongs to the acyl-CoA dehydrogenase family.</text>
</comment>
<dbReference type="InterPro" id="IPR046373">
    <property type="entry name" value="Acyl-CoA_Oxase/DH_mid-dom_sf"/>
</dbReference>
<dbReference type="RefSeq" id="WP_118927377.1">
    <property type="nucleotide sequence ID" value="NZ_QXGH01000027.1"/>
</dbReference>
<keyword evidence="3 6" id="KW-0285">Flavoprotein</keyword>
<dbReference type="Gene3D" id="1.20.140.10">
    <property type="entry name" value="Butyryl-CoA Dehydrogenase, subunit A, domain 3"/>
    <property type="match status" value="1"/>
</dbReference>
<evidence type="ECO:0000259" key="9">
    <source>
        <dbReference type="Pfam" id="PF02771"/>
    </source>
</evidence>
<feature type="domain" description="Acyl-CoA oxidase/dehydrogenase middle" evidence="8">
    <location>
        <begin position="138"/>
        <end position="232"/>
    </location>
</feature>
<dbReference type="InterPro" id="IPR037069">
    <property type="entry name" value="AcylCoA_DH/ox_N_sf"/>
</dbReference>
<dbReference type="EMBL" id="QXGH01000027">
    <property type="protein sequence ID" value="RHW25074.1"/>
    <property type="molecule type" value="Genomic_DNA"/>
</dbReference>
<evidence type="ECO:0000259" key="7">
    <source>
        <dbReference type="Pfam" id="PF00441"/>
    </source>
</evidence>
<evidence type="ECO:0000256" key="5">
    <source>
        <dbReference type="ARBA" id="ARBA00023002"/>
    </source>
</evidence>
<proteinExistence type="inferred from homology"/>
<feature type="domain" description="Acyl-CoA dehydrogenase/oxidase C-terminal" evidence="7">
    <location>
        <begin position="245"/>
        <end position="402"/>
    </location>
</feature>
<dbReference type="GO" id="GO:0050660">
    <property type="term" value="F:flavin adenine dinucleotide binding"/>
    <property type="evidence" value="ECO:0007669"/>
    <property type="project" value="InterPro"/>
</dbReference>
<dbReference type="AlphaFoldDB" id="A0A417XX24"/>
<keyword evidence="5 6" id="KW-0560">Oxidoreductase</keyword>
<dbReference type="Gene3D" id="2.40.110.10">
    <property type="entry name" value="Butyryl-CoA Dehydrogenase, subunit A, domain 2"/>
    <property type="match status" value="1"/>
</dbReference>
<evidence type="ECO:0000256" key="3">
    <source>
        <dbReference type="ARBA" id="ARBA00022630"/>
    </source>
</evidence>
<comment type="cofactor">
    <cofactor evidence="1 6">
        <name>FAD</name>
        <dbReference type="ChEBI" id="CHEBI:57692"/>
    </cofactor>
</comment>
<reference evidence="10 11" key="1">
    <citation type="submission" date="2018-09" db="EMBL/GenBank/DDBJ databases">
        <title>Genome sequencing of Nocardioides immobilis CCTCC AB 2017083 for comparison to Nocardioides silvaticus.</title>
        <authorList>
            <person name="Li C."/>
            <person name="Wang G."/>
        </authorList>
    </citation>
    <scope>NUCLEOTIDE SEQUENCE [LARGE SCALE GENOMIC DNA]</scope>
    <source>
        <strain evidence="10 11">CCTCC AB 2017083</strain>
    </source>
</reference>
<dbReference type="FunFam" id="1.20.140.10:FF:000001">
    <property type="entry name" value="Acyl-CoA dehydrogenase"/>
    <property type="match status" value="1"/>
</dbReference>
<protein>
    <submittedName>
        <fullName evidence="10">Acyl-CoA dehydrogenase</fullName>
    </submittedName>
</protein>
<dbReference type="InterPro" id="IPR009075">
    <property type="entry name" value="AcylCo_DH/oxidase_C"/>
</dbReference>
<evidence type="ECO:0000313" key="11">
    <source>
        <dbReference type="Proteomes" id="UP000283644"/>
    </source>
</evidence>
<sequence>MIVQRQSDRLYHDLLSPSETIDARLRARKIADDIVAPRAAAIANGDERTDGFPRDVFGALGSAGLFGVGFSADVGGQDLAHPAAATAATIEELAYHSSSIAAVFDVHCILSGNALNQGTDDQRQRWLRKIVSGEIVGAFATTEPEASSDLSIEALQTVATETSGGTTWVLNGRKRWISNSPVANEIVVLARTGERMSMFIVDTTLPGVKVGTPDRKMGNRGQLTADVTFDDVHVDAAELLGGVEGQGLRQALATLTYGRIGIAAAGVGMAQRAFDLMVEHLSSRRAFGRVIGANQHWQFLLADRATEIENARNLYLKAALRLDDGNPFPEPEAAMAKLYGTRLSVDIARDAVQAFGGFGFARELGDDGSPGPVEALYRDSKIGEIYEGTNEIQRWVIARQILGREVAG</sequence>